<dbReference type="Gene3D" id="3.40.50.620">
    <property type="entry name" value="HUPs"/>
    <property type="match status" value="1"/>
</dbReference>
<evidence type="ECO:0000256" key="4">
    <source>
        <dbReference type="ARBA" id="ARBA00022694"/>
    </source>
</evidence>
<dbReference type="SUPFAM" id="SSF82829">
    <property type="entry name" value="MesJ substrate recognition domain-like"/>
    <property type="match status" value="1"/>
</dbReference>
<evidence type="ECO:0000259" key="9">
    <source>
        <dbReference type="Pfam" id="PF09179"/>
    </source>
</evidence>
<keyword evidence="6" id="KW-0067">ATP-binding</keyword>
<dbReference type="HAMAP" id="MF_01161">
    <property type="entry name" value="tRNA_Ile_lys_synt"/>
    <property type="match status" value="1"/>
</dbReference>
<dbReference type="Pfam" id="PF01171">
    <property type="entry name" value="ATP_bind_3"/>
    <property type="match status" value="1"/>
</dbReference>
<dbReference type="GO" id="GO:0005737">
    <property type="term" value="C:cytoplasm"/>
    <property type="evidence" value="ECO:0007669"/>
    <property type="project" value="InterPro"/>
</dbReference>
<dbReference type="GO" id="GO:0032267">
    <property type="term" value="F:tRNA(Ile)-lysidine synthase activity"/>
    <property type="evidence" value="ECO:0007669"/>
    <property type="project" value="UniProtKB-EC"/>
</dbReference>
<protein>
    <recommendedName>
        <fullName evidence="1">tRNA(Ile)-lysidine synthetase</fullName>
        <ecNumber evidence="1">6.3.4.19</ecNumber>
    </recommendedName>
</protein>
<gene>
    <name evidence="10" type="ORF">UFOPK3554_00230</name>
</gene>
<dbReference type="EC" id="6.3.4.19" evidence="1"/>
<keyword evidence="2" id="KW-0963">Cytoplasm</keyword>
<name>A0A6J7XRJ7_9ZZZZ</name>
<feature type="domain" description="tRNA(Ile)-lysidine synthase substrate-binding" evidence="9">
    <location>
        <begin position="249"/>
        <end position="316"/>
    </location>
</feature>
<dbReference type="Pfam" id="PF09179">
    <property type="entry name" value="TilS"/>
    <property type="match status" value="1"/>
</dbReference>
<keyword evidence="3" id="KW-0436">Ligase</keyword>
<dbReference type="PANTHER" id="PTHR43033:SF1">
    <property type="entry name" value="TRNA(ILE)-LYSIDINE SYNTHASE-RELATED"/>
    <property type="match status" value="1"/>
</dbReference>
<feature type="domain" description="tRNA(Ile)-lysidine/2-thiocytidine synthase N-terminal" evidence="8">
    <location>
        <begin position="27"/>
        <end position="201"/>
    </location>
</feature>
<sequence length="322" mass="34474">MESTPNLIALRLAVRKVLMQFTAGDVVIVATSGGADSLSLAYVASLEAVPLALQIIGVTIDHQLQHGSQKQAQKVTDQLRSLGLQEAKIIQVHVNKTDGMEASARRARYEALENYATSCDAVAILLGHTRDDQAETVLLGLARGSGARSLSGMAPENGKYFRPLLNITRAQTVGACIEANLVPWEDPHNSDEQYARVRVRRAVLPILEKNLGPGVSDALARTAALLRDDADALDALADEQFASMEPSSLEVQRLSNLPKALRTRILRLAIYAIGAPSGSISADHVAVIEALVTSWHGQGEIDLPGGVKVRRISGRLSLSARS</sequence>
<keyword evidence="5" id="KW-0547">Nucleotide-binding</keyword>
<evidence type="ECO:0000256" key="3">
    <source>
        <dbReference type="ARBA" id="ARBA00022598"/>
    </source>
</evidence>
<reference evidence="10" key="1">
    <citation type="submission" date="2020-05" db="EMBL/GenBank/DDBJ databases">
        <authorList>
            <person name="Chiriac C."/>
            <person name="Salcher M."/>
            <person name="Ghai R."/>
            <person name="Kavagutti S V."/>
        </authorList>
    </citation>
    <scope>NUCLEOTIDE SEQUENCE</scope>
</reference>
<dbReference type="SUPFAM" id="SSF52402">
    <property type="entry name" value="Adenine nucleotide alpha hydrolases-like"/>
    <property type="match status" value="1"/>
</dbReference>
<comment type="catalytic activity">
    <reaction evidence="7">
        <text>cytidine(34) in tRNA(Ile2) + L-lysine + ATP = lysidine(34) in tRNA(Ile2) + AMP + diphosphate + H(+)</text>
        <dbReference type="Rhea" id="RHEA:43744"/>
        <dbReference type="Rhea" id="RHEA-COMP:10625"/>
        <dbReference type="Rhea" id="RHEA-COMP:10670"/>
        <dbReference type="ChEBI" id="CHEBI:15378"/>
        <dbReference type="ChEBI" id="CHEBI:30616"/>
        <dbReference type="ChEBI" id="CHEBI:32551"/>
        <dbReference type="ChEBI" id="CHEBI:33019"/>
        <dbReference type="ChEBI" id="CHEBI:82748"/>
        <dbReference type="ChEBI" id="CHEBI:83665"/>
        <dbReference type="ChEBI" id="CHEBI:456215"/>
        <dbReference type="EC" id="6.3.4.19"/>
    </reaction>
</comment>
<proteinExistence type="inferred from homology"/>
<evidence type="ECO:0000256" key="6">
    <source>
        <dbReference type="ARBA" id="ARBA00022840"/>
    </source>
</evidence>
<dbReference type="EMBL" id="CAFBSG010000003">
    <property type="protein sequence ID" value="CAB5239361.1"/>
    <property type="molecule type" value="Genomic_DNA"/>
</dbReference>
<dbReference type="NCBIfam" id="TIGR02432">
    <property type="entry name" value="lysidine_TilS_N"/>
    <property type="match status" value="1"/>
</dbReference>
<evidence type="ECO:0000313" key="10">
    <source>
        <dbReference type="EMBL" id="CAB5239361.1"/>
    </source>
</evidence>
<dbReference type="GO" id="GO:0005524">
    <property type="term" value="F:ATP binding"/>
    <property type="evidence" value="ECO:0007669"/>
    <property type="project" value="UniProtKB-KW"/>
</dbReference>
<evidence type="ECO:0000256" key="1">
    <source>
        <dbReference type="ARBA" id="ARBA00013267"/>
    </source>
</evidence>
<evidence type="ECO:0000256" key="2">
    <source>
        <dbReference type="ARBA" id="ARBA00022490"/>
    </source>
</evidence>
<evidence type="ECO:0000259" key="8">
    <source>
        <dbReference type="Pfam" id="PF01171"/>
    </source>
</evidence>
<dbReference type="GO" id="GO:0008033">
    <property type="term" value="P:tRNA processing"/>
    <property type="evidence" value="ECO:0007669"/>
    <property type="project" value="UniProtKB-KW"/>
</dbReference>
<dbReference type="InterPro" id="IPR011063">
    <property type="entry name" value="TilS/TtcA_N"/>
</dbReference>
<dbReference type="AlphaFoldDB" id="A0A6J7XRJ7"/>
<dbReference type="InterPro" id="IPR012795">
    <property type="entry name" value="tRNA_Ile_lys_synt_N"/>
</dbReference>
<organism evidence="10">
    <name type="scientific">freshwater metagenome</name>
    <dbReference type="NCBI Taxonomy" id="449393"/>
    <lineage>
        <taxon>unclassified sequences</taxon>
        <taxon>metagenomes</taxon>
        <taxon>ecological metagenomes</taxon>
    </lineage>
</organism>
<evidence type="ECO:0000256" key="7">
    <source>
        <dbReference type="ARBA" id="ARBA00048539"/>
    </source>
</evidence>
<dbReference type="PANTHER" id="PTHR43033">
    <property type="entry name" value="TRNA(ILE)-LYSIDINE SYNTHASE-RELATED"/>
    <property type="match status" value="1"/>
</dbReference>
<dbReference type="CDD" id="cd01992">
    <property type="entry name" value="TilS_N"/>
    <property type="match status" value="1"/>
</dbReference>
<dbReference type="InterPro" id="IPR012094">
    <property type="entry name" value="tRNA_Ile_lys_synt"/>
</dbReference>
<keyword evidence="4" id="KW-0819">tRNA processing</keyword>
<dbReference type="InterPro" id="IPR015262">
    <property type="entry name" value="tRNA_Ile_lys_synt_subst-bd"/>
</dbReference>
<accession>A0A6J7XRJ7</accession>
<dbReference type="Gene3D" id="3.30.465.60">
    <property type="match status" value="1"/>
</dbReference>
<dbReference type="InterPro" id="IPR014729">
    <property type="entry name" value="Rossmann-like_a/b/a_fold"/>
</dbReference>
<evidence type="ECO:0000256" key="5">
    <source>
        <dbReference type="ARBA" id="ARBA00022741"/>
    </source>
</evidence>